<dbReference type="InterPro" id="IPR025877">
    <property type="entry name" value="MobA-like_NTP_Trfase"/>
</dbReference>
<dbReference type="GO" id="GO:0016779">
    <property type="term" value="F:nucleotidyltransferase activity"/>
    <property type="evidence" value="ECO:0007669"/>
    <property type="project" value="TreeGrafter"/>
</dbReference>
<evidence type="ECO:0000256" key="3">
    <source>
        <dbReference type="ARBA" id="ARBA00022723"/>
    </source>
</evidence>
<dbReference type="Pfam" id="PF12804">
    <property type="entry name" value="NTP_transf_3"/>
    <property type="match status" value="1"/>
</dbReference>
<name>A0A381SHK1_9ZZZZ</name>
<keyword evidence="6" id="KW-0342">GTP-binding</keyword>
<feature type="domain" description="MobA-like NTP transferase" evidence="8">
    <location>
        <begin position="10"/>
        <end position="174"/>
    </location>
</feature>
<evidence type="ECO:0000256" key="6">
    <source>
        <dbReference type="ARBA" id="ARBA00023134"/>
    </source>
</evidence>
<gene>
    <name evidence="9" type="ORF">METZ01_LOCUS55655</name>
</gene>
<evidence type="ECO:0000256" key="4">
    <source>
        <dbReference type="ARBA" id="ARBA00022741"/>
    </source>
</evidence>
<keyword evidence="3" id="KW-0479">Metal-binding</keyword>
<dbReference type="HAMAP" id="MF_00316">
    <property type="entry name" value="MobA"/>
    <property type="match status" value="1"/>
</dbReference>
<dbReference type="Gene3D" id="3.90.550.10">
    <property type="entry name" value="Spore Coat Polysaccharide Biosynthesis Protein SpsA, Chain A"/>
    <property type="match status" value="1"/>
</dbReference>
<evidence type="ECO:0000313" key="9">
    <source>
        <dbReference type="EMBL" id="SVA02801.1"/>
    </source>
</evidence>
<reference evidence="9" key="1">
    <citation type="submission" date="2018-05" db="EMBL/GenBank/DDBJ databases">
        <authorList>
            <person name="Lanie J.A."/>
            <person name="Ng W.-L."/>
            <person name="Kazmierczak K.M."/>
            <person name="Andrzejewski T.M."/>
            <person name="Davidsen T.M."/>
            <person name="Wayne K.J."/>
            <person name="Tettelin H."/>
            <person name="Glass J.I."/>
            <person name="Rusch D."/>
            <person name="Podicherti R."/>
            <person name="Tsui H.-C.T."/>
            <person name="Winkler M.E."/>
        </authorList>
    </citation>
    <scope>NUCLEOTIDE SEQUENCE</scope>
</reference>
<evidence type="ECO:0000256" key="7">
    <source>
        <dbReference type="ARBA" id="ARBA00023150"/>
    </source>
</evidence>
<keyword evidence="4" id="KW-0547">Nucleotide-binding</keyword>
<dbReference type="InterPro" id="IPR029044">
    <property type="entry name" value="Nucleotide-diphossugar_trans"/>
</dbReference>
<evidence type="ECO:0000256" key="1">
    <source>
        <dbReference type="ARBA" id="ARBA00022490"/>
    </source>
</evidence>
<proteinExistence type="inferred from homology"/>
<dbReference type="GO" id="GO:0046872">
    <property type="term" value="F:metal ion binding"/>
    <property type="evidence" value="ECO:0007669"/>
    <property type="project" value="UniProtKB-KW"/>
</dbReference>
<dbReference type="InterPro" id="IPR013482">
    <property type="entry name" value="Molybde_CF_guanTrfase"/>
</dbReference>
<keyword evidence="5" id="KW-0460">Magnesium</keyword>
<evidence type="ECO:0000259" key="8">
    <source>
        <dbReference type="Pfam" id="PF12804"/>
    </source>
</evidence>
<protein>
    <recommendedName>
        <fullName evidence="8">MobA-like NTP transferase domain-containing protein</fullName>
    </recommendedName>
</protein>
<sequence length="232" mass="25341">MTFKPSQLTGIVLAGGRSRRLGSTQSKLLIPIDGEQILIRIADVLKKITSELVLVVRQNQDDDVLNLGISLDMRVITDTDPYSGPLAGIHAGLTASTTPLSFVIAGDHPFLSTNLITAMAIAADLDEVNVACAVIPHTDGNLHPLHAIYPREHWVPHFAQALAESETSPRRAIEKAKVANYPPMTIFTDEDIERTDPHKMSLFDIDTAENLSLAKQITEAQIPKDSTNYPMD</sequence>
<dbReference type="SUPFAM" id="SSF53448">
    <property type="entry name" value="Nucleotide-diphospho-sugar transferases"/>
    <property type="match status" value="1"/>
</dbReference>
<dbReference type="CDD" id="cd02503">
    <property type="entry name" value="MobA"/>
    <property type="match status" value="1"/>
</dbReference>
<organism evidence="9">
    <name type="scientific">marine metagenome</name>
    <dbReference type="NCBI Taxonomy" id="408172"/>
    <lineage>
        <taxon>unclassified sequences</taxon>
        <taxon>metagenomes</taxon>
        <taxon>ecological metagenomes</taxon>
    </lineage>
</organism>
<dbReference type="GO" id="GO:0005525">
    <property type="term" value="F:GTP binding"/>
    <property type="evidence" value="ECO:0007669"/>
    <property type="project" value="UniProtKB-KW"/>
</dbReference>
<keyword evidence="7" id="KW-0501">Molybdenum cofactor biosynthesis</keyword>
<dbReference type="EMBL" id="UINC01003042">
    <property type="protein sequence ID" value="SVA02801.1"/>
    <property type="molecule type" value="Genomic_DNA"/>
</dbReference>
<keyword evidence="2" id="KW-0808">Transferase</keyword>
<dbReference type="PANTHER" id="PTHR19136">
    <property type="entry name" value="MOLYBDENUM COFACTOR GUANYLYLTRANSFERASE"/>
    <property type="match status" value="1"/>
</dbReference>
<keyword evidence="1" id="KW-0963">Cytoplasm</keyword>
<evidence type="ECO:0000256" key="2">
    <source>
        <dbReference type="ARBA" id="ARBA00022679"/>
    </source>
</evidence>
<accession>A0A381SHK1</accession>
<dbReference type="GO" id="GO:0006777">
    <property type="term" value="P:Mo-molybdopterin cofactor biosynthetic process"/>
    <property type="evidence" value="ECO:0007669"/>
    <property type="project" value="UniProtKB-KW"/>
</dbReference>
<dbReference type="PANTHER" id="PTHR19136:SF81">
    <property type="entry name" value="MOLYBDENUM COFACTOR GUANYLYLTRANSFERASE"/>
    <property type="match status" value="1"/>
</dbReference>
<evidence type="ECO:0000256" key="5">
    <source>
        <dbReference type="ARBA" id="ARBA00022842"/>
    </source>
</evidence>
<dbReference type="AlphaFoldDB" id="A0A381SHK1"/>